<dbReference type="Pfam" id="PF13649">
    <property type="entry name" value="Methyltransf_25"/>
    <property type="match status" value="1"/>
</dbReference>
<name>A0A4V2JJ58_STRKA</name>
<evidence type="ECO:0000313" key="4">
    <source>
        <dbReference type="Proteomes" id="UP000292452"/>
    </source>
</evidence>
<organism evidence="3 4">
    <name type="scientific">Streptomyces kasugaensis</name>
    <dbReference type="NCBI Taxonomy" id="1946"/>
    <lineage>
        <taxon>Bacteria</taxon>
        <taxon>Bacillati</taxon>
        <taxon>Actinomycetota</taxon>
        <taxon>Actinomycetes</taxon>
        <taxon>Kitasatosporales</taxon>
        <taxon>Streptomycetaceae</taxon>
        <taxon>Streptomyces</taxon>
    </lineage>
</organism>
<accession>A0A4V2JJ58</accession>
<dbReference type="GO" id="GO:0008168">
    <property type="term" value="F:methyltransferase activity"/>
    <property type="evidence" value="ECO:0007669"/>
    <property type="project" value="UniProtKB-KW"/>
</dbReference>
<dbReference type="AlphaFoldDB" id="A0A4V2JJ58"/>
<gene>
    <name evidence="3" type="ORF">EYS09_02135</name>
</gene>
<dbReference type="EMBL" id="SIXH01000010">
    <property type="protein sequence ID" value="TBO61251.1"/>
    <property type="molecule type" value="Genomic_DNA"/>
</dbReference>
<sequence>MADDSGEPGRLAGTARPAAGENRVSTAGQVRYAAEWLELREPADARARSGELLAPLTAHLAQAPSATGRTVVHDLGCGTGSMGRWLAARLPGPQHWILHDRDPELLRLAAAGMPDTAADGSPVTVRTRQGDITQLRAADLDGASLVTASALLDLLTADEVDAFATACVRARCPALLALSVVGRVGLDPADPLDTELTAAFNAHQRRVHGSRHLLGPDAADAAARVFRRRGAQVWSRPSPWRLGAGQEALLRRWLTEWVAAAVEQQPELGPRADAYLRRRSRSCAAGRLRAVVHHGDLLALPAAPGGTPV</sequence>
<dbReference type="GO" id="GO:0032259">
    <property type="term" value="P:methylation"/>
    <property type="evidence" value="ECO:0007669"/>
    <property type="project" value="UniProtKB-KW"/>
</dbReference>
<keyword evidence="4" id="KW-1185">Reference proteome</keyword>
<dbReference type="SUPFAM" id="SSF53335">
    <property type="entry name" value="S-adenosyl-L-methionine-dependent methyltransferases"/>
    <property type="match status" value="1"/>
</dbReference>
<comment type="caution">
    <text evidence="3">The sequence shown here is derived from an EMBL/GenBank/DDBJ whole genome shotgun (WGS) entry which is preliminary data.</text>
</comment>
<keyword evidence="3" id="KW-0808">Transferase</keyword>
<dbReference type="InterPro" id="IPR041698">
    <property type="entry name" value="Methyltransf_25"/>
</dbReference>
<dbReference type="Proteomes" id="UP000292452">
    <property type="component" value="Unassembled WGS sequence"/>
</dbReference>
<dbReference type="Gene3D" id="3.40.50.150">
    <property type="entry name" value="Vaccinia Virus protein VP39"/>
    <property type="match status" value="1"/>
</dbReference>
<feature type="domain" description="Methyltransferase" evidence="2">
    <location>
        <begin position="72"/>
        <end position="170"/>
    </location>
</feature>
<reference evidence="3 4" key="1">
    <citation type="submission" date="2019-02" db="EMBL/GenBank/DDBJ databases">
        <title>Draft Genome Sequence of Streptomyces sp. AM-2504, identified by 16S rRNA comparative analysis as a Streptomyces Kasugaensis strain.</title>
        <authorList>
            <person name="Napolioni V."/>
            <person name="Giuliodori A.M."/>
            <person name="Spurio R."/>
            <person name="Fabbretti A."/>
        </authorList>
    </citation>
    <scope>NUCLEOTIDE SEQUENCE [LARGE SCALE GENOMIC DNA]</scope>
    <source>
        <strain evidence="3 4">AM-2504</strain>
    </source>
</reference>
<evidence type="ECO:0000313" key="3">
    <source>
        <dbReference type="EMBL" id="TBO61251.1"/>
    </source>
</evidence>
<evidence type="ECO:0000259" key="2">
    <source>
        <dbReference type="Pfam" id="PF13649"/>
    </source>
</evidence>
<feature type="region of interest" description="Disordered" evidence="1">
    <location>
        <begin position="1"/>
        <end position="24"/>
    </location>
</feature>
<proteinExistence type="predicted"/>
<dbReference type="InterPro" id="IPR029063">
    <property type="entry name" value="SAM-dependent_MTases_sf"/>
</dbReference>
<evidence type="ECO:0000256" key="1">
    <source>
        <dbReference type="SAM" id="MobiDB-lite"/>
    </source>
</evidence>
<keyword evidence="3" id="KW-0489">Methyltransferase</keyword>
<protein>
    <submittedName>
        <fullName evidence="3">Class I SAM-dependent methyltransferase</fullName>
    </submittedName>
</protein>